<feature type="compositionally biased region" description="Low complexity" evidence="7">
    <location>
        <begin position="470"/>
        <end position="509"/>
    </location>
</feature>
<dbReference type="GO" id="GO:0005634">
    <property type="term" value="C:nucleus"/>
    <property type="evidence" value="ECO:0007669"/>
    <property type="project" value="UniProtKB-SubCell"/>
</dbReference>
<dbReference type="AlphaFoldDB" id="A0A7M7KZ94"/>
<feature type="DNA-binding region" description="HMG box" evidence="6">
    <location>
        <begin position="207"/>
        <end position="275"/>
    </location>
</feature>
<evidence type="ECO:0000313" key="9">
    <source>
        <dbReference type="EnsemblMetazoa" id="XP_022672805"/>
    </source>
</evidence>
<evidence type="ECO:0000313" key="10">
    <source>
        <dbReference type="Proteomes" id="UP000594260"/>
    </source>
</evidence>
<dbReference type="FunFam" id="1.10.30.10:FF:000002">
    <property type="entry name" value="transcription factor Sox-2"/>
    <property type="match status" value="1"/>
</dbReference>
<dbReference type="InterPro" id="IPR050140">
    <property type="entry name" value="SRY-related_HMG-box_TF-like"/>
</dbReference>
<evidence type="ECO:0000256" key="2">
    <source>
        <dbReference type="ARBA" id="ARBA00023015"/>
    </source>
</evidence>
<organism evidence="9 10">
    <name type="scientific">Varroa destructor</name>
    <name type="common">Honeybee mite</name>
    <dbReference type="NCBI Taxonomy" id="109461"/>
    <lineage>
        <taxon>Eukaryota</taxon>
        <taxon>Metazoa</taxon>
        <taxon>Ecdysozoa</taxon>
        <taxon>Arthropoda</taxon>
        <taxon>Chelicerata</taxon>
        <taxon>Arachnida</taxon>
        <taxon>Acari</taxon>
        <taxon>Parasitiformes</taxon>
        <taxon>Mesostigmata</taxon>
        <taxon>Gamasina</taxon>
        <taxon>Dermanyssoidea</taxon>
        <taxon>Varroidae</taxon>
        <taxon>Varroa</taxon>
    </lineage>
</organism>
<dbReference type="GO" id="GO:0000122">
    <property type="term" value="P:negative regulation of transcription by RNA polymerase II"/>
    <property type="evidence" value="ECO:0007669"/>
    <property type="project" value="TreeGrafter"/>
</dbReference>
<proteinExistence type="predicted"/>
<dbReference type="GO" id="GO:0030182">
    <property type="term" value="P:neuron differentiation"/>
    <property type="evidence" value="ECO:0007669"/>
    <property type="project" value="TreeGrafter"/>
</dbReference>
<keyword evidence="4" id="KW-0804">Transcription</keyword>
<feature type="compositionally biased region" description="Polar residues" evidence="7">
    <location>
        <begin position="405"/>
        <end position="414"/>
    </location>
</feature>
<keyword evidence="10" id="KW-1185">Reference proteome</keyword>
<comment type="subcellular location">
    <subcellularLocation>
        <location evidence="1">Nucleus</location>
    </subcellularLocation>
</comment>
<evidence type="ECO:0000256" key="4">
    <source>
        <dbReference type="ARBA" id="ARBA00023163"/>
    </source>
</evidence>
<dbReference type="InterPro" id="IPR036910">
    <property type="entry name" value="HMG_box_dom_sf"/>
</dbReference>
<dbReference type="EnsemblMetazoa" id="XM_022817070">
    <property type="protein sequence ID" value="XP_022672805"/>
    <property type="gene ID" value="LOC111255278"/>
</dbReference>
<dbReference type="InterPro" id="IPR022097">
    <property type="entry name" value="SOX_fam"/>
</dbReference>
<keyword evidence="2" id="KW-0805">Transcription regulation</keyword>
<feature type="domain" description="HMG box" evidence="8">
    <location>
        <begin position="207"/>
        <end position="275"/>
    </location>
</feature>
<feature type="compositionally biased region" description="Polar residues" evidence="7">
    <location>
        <begin position="388"/>
        <end position="397"/>
    </location>
</feature>
<protein>
    <recommendedName>
        <fullName evidence="8">HMG box domain-containing protein</fullName>
    </recommendedName>
</protein>
<dbReference type="PROSITE" id="PS50118">
    <property type="entry name" value="HMG_BOX_2"/>
    <property type="match status" value="1"/>
</dbReference>
<reference evidence="9" key="1">
    <citation type="submission" date="2021-01" db="UniProtKB">
        <authorList>
            <consortium name="EnsemblMetazoa"/>
        </authorList>
    </citation>
    <scope>IDENTIFICATION</scope>
</reference>
<dbReference type="Gene3D" id="1.10.30.10">
    <property type="entry name" value="High mobility group box domain"/>
    <property type="match status" value="1"/>
</dbReference>
<feature type="compositionally biased region" description="Basic and acidic residues" evidence="7">
    <location>
        <begin position="59"/>
        <end position="74"/>
    </location>
</feature>
<dbReference type="InterPro" id="IPR009071">
    <property type="entry name" value="HMG_box_dom"/>
</dbReference>
<dbReference type="PANTHER" id="PTHR10270:SF324">
    <property type="entry name" value="SOX DOMAIN-CONTAINING PROTEIN DICHAETE-RELATED"/>
    <property type="match status" value="1"/>
</dbReference>
<name>A0A7M7KZ94_VARDE</name>
<feature type="region of interest" description="Disordered" evidence="7">
    <location>
        <begin position="163"/>
        <end position="209"/>
    </location>
</feature>
<dbReference type="GO" id="GO:0001228">
    <property type="term" value="F:DNA-binding transcription activator activity, RNA polymerase II-specific"/>
    <property type="evidence" value="ECO:0007669"/>
    <property type="project" value="TreeGrafter"/>
</dbReference>
<dbReference type="GeneID" id="111255278"/>
<evidence type="ECO:0000256" key="5">
    <source>
        <dbReference type="ARBA" id="ARBA00023242"/>
    </source>
</evidence>
<accession>A0A7M7KZ94</accession>
<dbReference type="RefSeq" id="XP_022672805.1">
    <property type="nucleotide sequence ID" value="XM_022817070.1"/>
</dbReference>
<dbReference type="OrthoDB" id="6247875at2759"/>
<dbReference type="Pfam" id="PF12336">
    <property type="entry name" value="SOXp"/>
    <property type="match status" value="1"/>
</dbReference>
<dbReference type="GO" id="GO:0000978">
    <property type="term" value="F:RNA polymerase II cis-regulatory region sequence-specific DNA binding"/>
    <property type="evidence" value="ECO:0007669"/>
    <property type="project" value="TreeGrafter"/>
</dbReference>
<dbReference type="KEGG" id="vde:111255278"/>
<evidence type="ECO:0000256" key="7">
    <source>
        <dbReference type="SAM" id="MobiDB-lite"/>
    </source>
</evidence>
<dbReference type="InParanoid" id="A0A7M7KZ94"/>
<feature type="region of interest" description="Disordered" evidence="7">
    <location>
        <begin position="384"/>
        <end position="428"/>
    </location>
</feature>
<dbReference type="SMART" id="SM00398">
    <property type="entry name" value="HMG"/>
    <property type="match status" value="1"/>
</dbReference>
<evidence type="ECO:0000256" key="1">
    <source>
        <dbReference type="ARBA" id="ARBA00004123"/>
    </source>
</evidence>
<sequence length="560" mass="59019">MASTSSPPAWQQWPPAAPGHDASGACHCQYCANGGSCGSPHRDYYERGTRSPRVAPDASDMHADDLRQTPEHRQGAGLAPGSLAGGLPGTIPGLGMGQGGQPLDRLSLMSAERGLPPADRPSSAQTVKTEFKTEFKPDFEQSRQQFFEQQFFGITESTAEALKQIGQPSPSSPSQTHLGQDFMSRSSYQPGGQAAQRPSSKKDADRVRRPMNAFMVWSRGQRRKMAQENPKMHNSEISRRLGAEWKLLSEAEKRPFIDEAKRLRAVHMKEHPDYKYRPRRKTKTLMKKEKYAAPTAPSVGQGPTDSAGLLQRNQLQANRLPGIQNNIMPLADSTRDLYSSVGSYTPQGYPLASDFYNVSMYQQSQMNPLYQRYDQYTYPGYGFGYSAQPGTPGQQSVRSDDSGAATPNGSPGSTPGSVNLSGSSSALSGLSGLPGASGSLSGNINSNLGLNLGSNLASSLPGLGAGLNGRSAVAPPSTPGSVPSGGHAAQPGSPAAAGPMVAPGAGQPGSSVGLDLSGGMASAAGIVTARRYQNGPDLRDMISVYLQPGHQGTAEAGAQS</sequence>
<feature type="compositionally biased region" description="Gly residues" evidence="7">
    <location>
        <begin position="83"/>
        <end position="100"/>
    </location>
</feature>
<feature type="region of interest" description="Disordered" evidence="7">
    <location>
        <begin position="41"/>
        <end position="133"/>
    </location>
</feature>
<evidence type="ECO:0000256" key="3">
    <source>
        <dbReference type="ARBA" id="ARBA00023125"/>
    </source>
</evidence>
<dbReference type="Proteomes" id="UP000594260">
    <property type="component" value="Unplaced"/>
</dbReference>
<keyword evidence="3 6" id="KW-0238">DNA-binding</keyword>
<feature type="region of interest" description="Disordered" evidence="7">
    <location>
        <begin position="470"/>
        <end position="515"/>
    </location>
</feature>
<keyword evidence="5 6" id="KW-0539">Nucleus</keyword>
<evidence type="ECO:0000256" key="6">
    <source>
        <dbReference type="PROSITE-ProRule" id="PRU00267"/>
    </source>
</evidence>
<dbReference type="CDD" id="cd01388">
    <property type="entry name" value="HMG-box_SoxB"/>
    <property type="match status" value="1"/>
</dbReference>
<dbReference type="PANTHER" id="PTHR10270">
    <property type="entry name" value="SOX TRANSCRIPTION FACTOR"/>
    <property type="match status" value="1"/>
</dbReference>
<dbReference type="Pfam" id="PF00505">
    <property type="entry name" value="HMG_box"/>
    <property type="match status" value="1"/>
</dbReference>
<feature type="region of interest" description="Disordered" evidence="7">
    <location>
        <begin position="1"/>
        <end position="24"/>
    </location>
</feature>
<dbReference type="SUPFAM" id="SSF47095">
    <property type="entry name" value="HMG-box"/>
    <property type="match status" value="1"/>
</dbReference>
<feature type="compositionally biased region" description="Polar residues" evidence="7">
    <location>
        <begin position="175"/>
        <end position="190"/>
    </location>
</feature>
<evidence type="ECO:0000259" key="8">
    <source>
        <dbReference type="PROSITE" id="PS50118"/>
    </source>
</evidence>
<feature type="compositionally biased region" description="Low complexity" evidence="7">
    <location>
        <begin position="415"/>
        <end position="428"/>
    </location>
</feature>
<dbReference type="GO" id="GO:0007420">
    <property type="term" value="P:brain development"/>
    <property type="evidence" value="ECO:0007669"/>
    <property type="project" value="TreeGrafter"/>
</dbReference>